<evidence type="ECO:0000256" key="1">
    <source>
        <dbReference type="ARBA" id="ARBA00038101"/>
    </source>
</evidence>
<reference evidence="3" key="1">
    <citation type="submission" date="2020-06" db="EMBL/GenBank/DDBJ databases">
        <authorList>
            <consortium name="Plant Systems Biology data submission"/>
        </authorList>
    </citation>
    <scope>NUCLEOTIDE SEQUENCE</scope>
    <source>
        <strain evidence="3">D6</strain>
    </source>
</reference>
<dbReference type="SMART" id="SM00671">
    <property type="entry name" value="SEL1"/>
    <property type="match status" value="3"/>
</dbReference>
<dbReference type="GO" id="GO:0004842">
    <property type="term" value="F:ubiquitin-protein transferase activity"/>
    <property type="evidence" value="ECO:0007669"/>
    <property type="project" value="InterPro"/>
</dbReference>
<evidence type="ECO:0000313" key="3">
    <source>
        <dbReference type="EMBL" id="CAB9518778.1"/>
    </source>
</evidence>
<dbReference type="PROSITE" id="PS51698">
    <property type="entry name" value="U_BOX"/>
    <property type="match status" value="1"/>
</dbReference>
<dbReference type="InterPro" id="IPR006597">
    <property type="entry name" value="Sel1-like"/>
</dbReference>
<accession>A0A9N8EDF9</accession>
<dbReference type="InterPro" id="IPR050767">
    <property type="entry name" value="Sel1_AlgK"/>
</dbReference>
<sequence length="259" mass="28159">MTPTPTLLTPSQTKSITDDLVCPISLELPWDPVVAEDGRIYDRSSIEEHFQTHAGEYLKSPMTNEKMGQKLLSAVQHRNTIDVLVESGVIGGDLAAKWNEKLQQKKELAELLKQAEAGDPVAMYDIGVCYGQGRGCKKDHEAALQWFQKAHQAGNVCGTASIGLHYLEGQVVPKCLKKGMMYITLAAGQGSDSGAYHLGLALAEGKFGMVVDKEEAIYWLEKSVGECSYMHLSSDAVAAAEKKIKNLKATTETAATDEE</sequence>
<organism evidence="3 4">
    <name type="scientific">Seminavis robusta</name>
    <dbReference type="NCBI Taxonomy" id="568900"/>
    <lineage>
        <taxon>Eukaryota</taxon>
        <taxon>Sar</taxon>
        <taxon>Stramenopiles</taxon>
        <taxon>Ochrophyta</taxon>
        <taxon>Bacillariophyta</taxon>
        <taxon>Bacillariophyceae</taxon>
        <taxon>Bacillariophycidae</taxon>
        <taxon>Naviculales</taxon>
        <taxon>Naviculaceae</taxon>
        <taxon>Seminavis</taxon>
    </lineage>
</organism>
<dbReference type="SUPFAM" id="SSF57850">
    <property type="entry name" value="RING/U-box"/>
    <property type="match status" value="1"/>
</dbReference>
<protein>
    <submittedName>
        <fullName evidence="3">Sel1 domain protein repeat-containing protein</fullName>
    </submittedName>
</protein>
<dbReference type="Gene3D" id="3.30.40.10">
    <property type="entry name" value="Zinc/RING finger domain, C3HC4 (zinc finger)"/>
    <property type="match status" value="1"/>
</dbReference>
<dbReference type="Proteomes" id="UP001153069">
    <property type="component" value="Unassembled WGS sequence"/>
</dbReference>
<feature type="domain" description="U-box" evidence="2">
    <location>
        <begin position="15"/>
        <end position="91"/>
    </location>
</feature>
<dbReference type="CDD" id="cd16655">
    <property type="entry name" value="RING-Ubox_WDSUB1-like"/>
    <property type="match status" value="1"/>
</dbReference>
<dbReference type="InterPro" id="IPR011990">
    <property type="entry name" value="TPR-like_helical_dom_sf"/>
</dbReference>
<dbReference type="Pfam" id="PF04564">
    <property type="entry name" value="U-box"/>
    <property type="match status" value="1"/>
</dbReference>
<dbReference type="InterPro" id="IPR003613">
    <property type="entry name" value="Ubox_domain"/>
</dbReference>
<dbReference type="SUPFAM" id="SSF81901">
    <property type="entry name" value="HCP-like"/>
    <property type="match status" value="1"/>
</dbReference>
<dbReference type="GO" id="GO:0016567">
    <property type="term" value="P:protein ubiquitination"/>
    <property type="evidence" value="ECO:0007669"/>
    <property type="project" value="InterPro"/>
</dbReference>
<dbReference type="Pfam" id="PF08238">
    <property type="entry name" value="Sel1"/>
    <property type="match status" value="3"/>
</dbReference>
<name>A0A9N8EDF9_9STRA</name>
<keyword evidence="4" id="KW-1185">Reference proteome</keyword>
<evidence type="ECO:0000313" key="4">
    <source>
        <dbReference type="Proteomes" id="UP001153069"/>
    </source>
</evidence>
<comment type="caution">
    <text evidence="3">The sequence shown here is derived from an EMBL/GenBank/DDBJ whole genome shotgun (WGS) entry which is preliminary data.</text>
</comment>
<dbReference type="SMART" id="SM00504">
    <property type="entry name" value="Ubox"/>
    <property type="match status" value="1"/>
</dbReference>
<comment type="similarity">
    <text evidence="1">Belongs to the sel-1 family.</text>
</comment>
<dbReference type="PANTHER" id="PTHR11102">
    <property type="entry name" value="SEL-1-LIKE PROTEIN"/>
    <property type="match status" value="1"/>
</dbReference>
<proteinExistence type="inferred from homology"/>
<dbReference type="AlphaFoldDB" id="A0A9N8EDF9"/>
<evidence type="ECO:0000259" key="2">
    <source>
        <dbReference type="PROSITE" id="PS51698"/>
    </source>
</evidence>
<dbReference type="Gene3D" id="1.25.40.10">
    <property type="entry name" value="Tetratricopeptide repeat domain"/>
    <property type="match status" value="1"/>
</dbReference>
<dbReference type="EMBL" id="CAICTM010000961">
    <property type="protein sequence ID" value="CAB9518778.1"/>
    <property type="molecule type" value="Genomic_DNA"/>
</dbReference>
<dbReference type="PANTHER" id="PTHR11102:SF160">
    <property type="entry name" value="ERAD-ASSOCIATED E3 UBIQUITIN-PROTEIN LIGASE COMPONENT HRD3"/>
    <property type="match status" value="1"/>
</dbReference>
<dbReference type="InterPro" id="IPR013083">
    <property type="entry name" value="Znf_RING/FYVE/PHD"/>
</dbReference>
<gene>
    <name evidence="3" type="ORF">SEMRO_963_G225240.1</name>
</gene>
<dbReference type="OrthoDB" id="2384430at2759"/>